<gene>
    <name evidence="1" type="ORF">NG743_11750</name>
</gene>
<evidence type="ECO:0000313" key="1">
    <source>
        <dbReference type="EMBL" id="UUO17596.1"/>
    </source>
</evidence>
<dbReference type="Proteomes" id="UP001057561">
    <property type="component" value="Chromosome"/>
</dbReference>
<organism evidence="1 2">
    <name type="scientific">Dolichospermum heterosporum TAC447</name>
    <dbReference type="NCBI Taxonomy" id="747523"/>
    <lineage>
        <taxon>Bacteria</taxon>
        <taxon>Bacillati</taxon>
        <taxon>Cyanobacteriota</taxon>
        <taxon>Cyanophyceae</taxon>
        <taxon>Nostocales</taxon>
        <taxon>Aphanizomenonaceae</taxon>
        <taxon>Dolichospermum</taxon>
        <taxon>Dolichospermum heterosporum</taxon>
    </lineage>
</organism>
<name>A0ABY5M4A4_9CYAN</name>
<evidence type="ECO:0000313" key="2">
    <source>
        <dbReference type="Proteomes" id="UP001057561"/>
    </source>
</evidence>
<protein>
    <submittedName>
        <fullName evidence="1">Transcriptional regulator</fullName>
    </submittedName>
</protein>
<dbReference type="EMBL" id="CP099464">
    <property type="protein sequence ID" value="UUO17596.1"/>
    <property type="molecule type" value="Genomic_DNA"/>
</dbReference>
<sequence length="140" mass="16007">MIKTSDKAPSYIKLLQTFPPRPIKSDEELLATQNVIDSLLDNTPLTPDEQDYLDLLGTLVYEYEQTKEPVPDIYGIELLKALMEEYGFHQKDLIPVFKTESMVLDILTEKSQLTVSHIQELAEFFHLSPAVFLPLPTQNL</sequence>
<dbReference type="RefSeq" id="WP_257122031.1">
    <property type="nucleotide sequence ID" value="NZ_CP099464.1"/>
</dbReference>
<proteinExistence type="predicted"/>
<accession>A0ABY5M4A4</accession>
<reference evidence="1" key="1">
    <citation type="submission" date="2022-06" db="EMBL/GenBank/DDBJ databases">
        <title>Nostosin G and Spiroidesin B from the Cyanobacterium Dolichospermum sp. NIES-1697.</title>
        <authorList>
            <person name="Phan C.-S."/>
            <person name="Mehjabin J.J."/>
            <person name="Anas A.R.J."/>
            <person name="Hayasaka M."/>
            <person name="Onoki R."/>
            <person name="Wang J."/>
            <person name="Umezawa T."/>
            <person name="Washio K."/>
            <person name="Morikawa M."/>
            <person name="Okino T."/>
        </authorList>
    </citation>
    <scope>NUCLEOTIDE SEQUENCE</scope>
    <source>
        <strain evidence="1">NIES-1697</strain>
    </source>
</reference>
<keyword evidence="2" id="KW-1185">Reference proteome</keyword>